<comment type="cofactor">
    <cofactor evidence="1">
        <name>Mg(2+)</name>
        <dbReference type="ChEBI" id="CHEBI:18420"/>
    </cofactor>
</comment>
<dbReference type="GO" id="GO:1902201">
    <property type="term" value="P:negative regulation of bacterial-type flagellum-dependent cell motility"/>
    <property type="evidence" value="ECO:0007669"/>
    <property type="project" value="TreeGrafter"/>
</dbReference>
<keyword evidence="7" id="KW-1185">Reference proteome</keyword>
<accession>A0A7X0JUT4</accession>
<dbReference type="RefSeq" id="WP_166846477.1">
    <property type="nucleotide sequence ID" value="NZ_JAAONY010000002.1"/>
</dbReference>
<reference evidence="6 7" key="1">
    <citation type="submission" date="2020-08" db="EMBL/GenBank/DDBJ databases">
        <title>Genomic Encyclopedia of Type Strains, Phase IV (KMG-IV): sequencing the most valuable type-strain genomes for metagenomic binning, comparative biology and taxonomic classification.</title>
        <authorList>
            <person name="Goeker M."/>
        </authorList>
    </citation>
    <scope>NUCLEOTIDE SEQUENCE [LARGE SCALE GENOMIC DNA]</scope>
    <source>
        <strain evidence="6 7">DSM 22368</strain>
    </source>
</reference>
<keyword evidence="4" id="KW-1133">Transmembrane helix</keyword>
<evidence type="ECO:0000256" key="1">
    <source>
        <dbReference type="ARBA" id="ARBA00001946"/>
    </source>
</evidence>
<dbReference type="EMBL" id="JACHHT010000002">
    <property type="protein sequence ID" value="MBB6522209.1"/>
    <property type="molecule type" value="Genomic_DNA"/>
</dbReference>
<feature type="transmembrane region" description="Helical" evidence="4">
    <location>
        <begin position="337"/>
        <end position="357"/>
    </location>
</feature>
<keyword evidence="4" id="KW-0812">Transmembrane</keyword>
<dbReference type="PANTHER" id="PTHR45138:SF9">
    <property type="entry name" value="DIGUANYLATE CYCLASE DGCM-RELATED"/>
    <property type="match status" value="1"/>
</dbReference>
<dbReference type="InParanoid" id="A0A7X0JUT4"/>
<dbReference type="GO" id="GO:0005886">
    <property type="term" value="C:plasma membrane"/>
    <property type="evidence" value="ECO:0007669"/>
    <property type="project" value="TreeGrafter"/>
</dbReference>
<dbReference type="AlphaFoldDB" id="A0A7X0JUT4"/>
<dbReference type="SUPFAM" id="SSF55073">
    <property type="entry name" value="Nucleotide cyclase"/>
    <property type="match status" value="1"/>
</dbReference>
<feature type="transmembrane region" description="Helical" evidence="4">
    <location>
        <begin position="311"/>
        <end position="331"/>
    </location>
</feature>
<feature type="transmembrane region" description="Helical" evidence="4">
    <location>
        <begin position="243"/>
        <end position="260"/>
    </location>
</feature>
<evidence type="ECO:0000313" key="7">
    <source>
        <dbReference type="Proteomes" id="UP000528457"/>
    </source>
</evidence>
<protein>
    <recommendedName>
        <fullName evidence="2">diguanylate cyclase</fullName>
        <ecNumber evidence="2">2.7.7.65</ecNumber>
    </recommendedName>
</protein>
<sequence length="646" mass="72441">MVRDLWPLVVAIIIALLATLQPYAKVRSSESFPITAPFQEVDLSQWDFRVIKLDQHWRWYPNQLLEPGSTDVGTSREIVSLPHYFASQQALSGTRLNVGTYRLRLKLPEDSFRQNLSISVSHVCNSAKVYFYPLGQESGHLDPILEVGKVSAKAAEYRAELGQFHAHLNIKPGPSHYELMIQSAGFNSPNPGLCQTPVLGNNKALQGLEQLQLLCQGFIVAIIFSFGLYAIGTSVSGSRNRSYLWIGSAAVLIALSKAALDNFFINIDNPNSDAGYRLAVSLLYSTIMIGGALAVGFVHHSFRLHFLSHRFVNGNLITAVVLSVPFFLLPAEYSREWIIALLFFSGVQYLLVLYLLYKVLSHRLMYARRVTLYIAPLLIAVHLELAEYLGWMAENQFLLASLVFLVIAQGLTQSQKLARASKVASRLSQGLTDEVQKRVADLHLKNQELLLTQKELTRANRELRDLSVTDGLTSVFNRMYFDRQFISEWQRSRRDQKNLCLMLIDVDHFKLINDQHGHSAGDEILRSIANSLLDHFKRGSDIVCRYGGEEFIVILSDSSSLQASRLAEQLRQKVEDNDLRYQGTELSITISIGVCGLTPGPEHQPLDLLNAADQALYLAKREGRNCVRVAEPPAPNQSRHNEPTPS</sequence>
<evidence type="ECO:0000313" key="6">
    <source>
        <dbReference type="EMBL" id="MBB6522209.1"/>
    </source>
</evidence>
<dbReference type="FunFam" id="3.30.70.270:FF:000001">
    <property type="entry name" value="Diguanylate cyclase domain protein"/>
    <property type="match status" value="1"/>
</dbReference>
<dbReference type="SMART" id="SM00267">
    <property type="entry name" value="GGDEF"/>
    <property type="match status" value="1"/>
</dbReference>
<dbReference type="NCBIfam" id="TIGR00254">
    <property type="entry name" value="GGDEF"/>
    <property type="match status" value="1"/>
</dbReference>
<dbReference type="InterPro" id="IPR050469">
    <property type="entry name" value="Diguanylate_Cyclase"/>
</dbReference>
<dbReference type="GO" id="GO:0043709">
    <property type="term" value="P:cell adhesion involved in single-species biofilm formation"/>
    <property type="evidence" value="ECO:0007669"/>
    <property type="project" value="TreeGrafter"/>
</dbReference>
<dbReference type="Gene3D" id="3.30.70.270">
    <property type="match status" value="1"/>
</dbReference>
<name>A0A7X0JUT4_9GAMM</name>
<dbReference type="InterPro" id="IPR000160">
    <property type="entry name" value="GGDEF_dom"/>
</dbReference>
<evidence type="ECO:0000256" key="3">
    <source>
        <dbReference type="ARBA" id="ARBA00034247"/>
    </source>
</evidence>
<dbReference type="Proteomes" id="UP000528457">
    <property type="component" value="Unassembled WGS sequence"/>
</dbReference>
<evidence type="ECO:0000256" key="4">
    <source>
        <dbReference type="SAM" id="Phobius"/>
    </source>
</evidence>
<evidence type="ECO:0000256" key="2">
    <source>
        <dbReference type="ARBA" id="ARBA00012528"/>
    </source>
</evidence>
<comment type="caution">
    <text evidence="6">The sequence shown here is derived from an EMBL/GenBank/DDBJ whole genome shotgun (WGS) entry which is preliminary data.</text>
</comment>
<feature type="transmembrane region" description="Helical" evidence="4">
    <location>
        <begin position="211"/>
        <end position="231"/>
    </location>
</feature>
<dbReference type="PANTHER" id="PTHR45138">
    <property type="entry name" value="REGULATORY COMPONENTS OF SENSORY TRANSDUCTION SYSTEM"/>
    <property type="match status" value="1"/>
</dbReference>
<dbReference type="Pfam" id="PF00990">
    <property type="entry name" value="GGDEF"/>
    <property type="match status" value="1"/>
</dbReference>
<feature type="domain" description="GGDEF" evidence="5">
    <location>
        <begin position="497"/>
        <end position="632"/>
    </location>
</feature>
<comment type="catalytic activity">
    <reaction evidence="3">
        <text>2 GTP = 3',3'-c-di-GMP + 2 diphosphate</text>
        <dbReference type="Rhea" id="RHEA:24898"/>
        <dbReference type="ChEBI" id="CHEBI:33019"/>
        <dbReference type="ChEBI" id="CHEBI:37565"/>
        <dbReference type="ChEBI" id="CHEBI:58805"/>
        <dbReference type="EC" id="2.7.7.65"/>
    </reaction>
</comment>
<dbReference type="InterPro" id="IPR043128">
    <property type="entry name" value="Rev_trsase/Diguanyl_cyclase"/>
</dbReference>
<gene>
    <name evidence="6" type="ORF">HNR48_002494</name>
</gene>
<keyword evidence="4" id="KW-0472">Membrane</keyword>
<dbReference type="InterPro" id="IPR029787">
    <property type="entry name" value="Nucleotide_cyclase"/>
</dbReference>
<dbReference type="GO" id="GO:0052621">
    <property type="term" value="F:diguanylate cyclase activity"/>
    <property type="evidence" value="ECO:0007669"/>
    <property type="project" value="UniProtKB-EC"/>
</dbReference>
<feature type="transmembrane region" description="Helical" evidence="4">
    <location>
        <begin position="369"/>
        <end position="389"/>
    </location>
</feature>
<dbReference type="PROSITE" id="PS50887">
    <property type="entry name" value="GGDEF"/>
    <property type="match status" value="1"/>
</dbReference>
<organism evidence="6 7">
    <name type="scientific">Pseudoteredinibacter isoporae</name>
    <dbReference type="NCBI Taxonomy" id="570281"/>
    <lineage>
        <taxon>Bacteria</taxon>
        <taxon>Pseudomonadati</taxon>
        <taxon>Pseudomonadota</taxon>
        <taxon>Gammaproteobacteria</taxon>
        <taxon>Cellvibrionales</taxon>
        <taxon>Cellvibrionaceae</taxon>
        <taxon>Pseudoteredinibacter</taxon>
    </lineage>
</organism>
<dbReference type="CDD" id="cd01949">
    <property type="entry name" value="GGDEF"/>
    <property type="match status" value="1"/>
</dbReference>
<dbReference type="EC" id="2.7.7.65" evidence="2"/>
<feature type="transmembrane region" description="Helical" evidence="4">
    <location>
        <begin position="280"/>
        <end position="299"/>
    </location>
</feature>
<proteinExistence type="predicted"/>
<evidence type="ECO:0000259" key="5">
    <source>
        <dbReference type="PROSITE" id="PS50887"/>
    </source>
</evidence>